<feature type="domain" description="NB-ARC" evidence="1">
    <location>
        <begin position="335"/>
        <end position="488"/>
    </location>
</feature>
<organism evidence="3 4">
    <name type="scientific">Hymenoscyphus albidus</name>
    <dbReference type="NCBI Taxonomy" id="595503"/>
    <lineage>
        <taxon>Eukaryota</taxon>
        <taxon>Fungi</taxon>
        <taxon>Dikarya</taxon>
        <taxon>Ascomycota</taxon>
        <taxon>Pezizomycotina</taxon>
        <taxon>Leotiomycetes</taxon>
        <taxon>Helotiales</taxon>
        <taxon>Helotiaceae</taxon>
        <taxon>Hymenoscyphus</taxon>
    </lineage>
</organism>
<dbReference type="InterPro" id="IPR053137">
    <property type="entry name" value="NLR-like"/>
</dbReference>
<protein>
    <recommendedName>
        <fullName evidence="5">NB-ARC domain-containing protein</fullName>
    </recommendedName>
</protein>
<dbReference type="Proteomes" id="UP000701801">
    <property type="component" value="Unassembled WGS sequence"/>
</dbReference>
<dbReference type="Gene3D" id="3.40.50.300">
    <property type="entry name" value="P-loop containing nucleotide triphosphate hydrolases"/>
    <property type="match status" value="1"/>
</dbReference>
<dbReference type="OrthoDB" id="5986190at2759"/>
<evidence type="ECO:0008006" key="5">
    <source>
        <dbReference type="Google" id="ProtNLM"/>
    </source>
</evidence>
<dbReference type="InterPro" id="IPR027417">
    <property type="entry name" value="P-loop_NTPase"/>
</dbReference>
<evidence type="ECO:0000259" key="2">
    <source>
        <dbReference type="Pfam" id="PF01048"/>
    </source>
</evidence>
<dbReference type="SUPFAM" id="SSF52540">
    <property type="entry name" value="P-loop containing nucleoside triphosphate hydrolases"/>
    <property type="match status" value="1"/>
</dbReference>
<feature type="domain" description="Nucleoside phosphorylase" evidence="2">
    <location>
        <begin position="41"/>
        <end position="283"/>
    </location>
</feature>
<comment type="caution">
    <text evidence="3">The sequence shown here is derived from an EMBL/GenBank/DDBJ whole genome shotgun (WGS) entry which is preliminary data.</text>
</comment>
<dbReference type="InterPro" id="IPR000845">
    <property type="entry name" value="Nucleoside_phosphorylase_d"/>
</dbReference>
<keyword evidence="4" id="KW-1185">Reference proteome</keyword>
<reference evidence="3" key="1">
    <citation type="submission" date="2021-07" db="EMBL/GenBank/DDBJ databases">
        <authorList>
            <person name="Durling M."/>
        </authorList>
    </citation>
    <scope>NUCLEOTIDE SEQUENCE</scope>
</reference>
<dbReference type="PANTHER" id="PTHR46082:SF11">
    <property type="entry name" value="AAA+ ATPASE DOMAIN-CONTAINING PROTEIN-RELATED"/>
    <property type="match status" value="1"/>
</dbReference>
<dbReference type="InterPro" id="IPR002182">
    <property type="entry name" value="NB-ARC"/>
</dbReference>
<dbReference type="GO" id="GO:0009116">
    <property type="term" value="P:nucleoside metabolic process"/>
    <property type="evidence" value="ECO:0007669"/>
    <property type="project" value="InterPro"/>
</dbReference>
<evidence type="ECO:0000259" key="1">
    <source>
        <dbReference type="Pfam" id="PF00931"/>
    </source>
</evidence>
<dbReference type="GO" id="GO:0003824">
    <property type="term" value="F:catalytic activity"/>
    <property type="evidence" value="ECO:0007669"/>
    <property type="project" value="InterPro"/>
</dbReference>
<dbReference type="PANTHER" id="PTHR46082">
    <property type="entry name" value="ATP/GTP-BINDING PROTEIN-RELATED"/>
    <property type="match status" value="1"/>
</dbReference>
<proteinExistence type="predicted"/>
<evidence type="ECO:0000313" key="3">
    <source>
        <dbReference type="EMBL" id="CAG8977265.1"/>
    </source>
</evidence>
<dbReference type="AlphaFoldDB" id="A0A9N9Q2I6"/>
<gene>
    <name evidence="3" type="ORF">HYALB_00009363</name>
</gene>
<dbReference type="EMBL" id="CAJVRM010000209">
    <property type="protein sequence ID" value="CAG8977265.1"/>
    <property type="molecule type" value="Genomic_DNA"/>
</dbReference>
<evidence type="ECO:0000313" key="4">
    <source>
        <dbReference type="Proteomes" id="UP000701801"/>
    </source>
</evidence>
<dbReference type="Gene3D" id="3.40.50.1580">
    <property type="entry name" value="Nucleoside phosphorylase domain"/>
    <property type="match status" value="1"/>
</dbReference>
<dbReference type="InterPro" id="IPR035994">
    <property type="entry name" value="Nucleoside_phosphorylase_sf"/>
</dbReference>
<sequence length="682" mass="76792">MAVLNFKDYQVAWIAPLRIEVRAALKMLDNVHDGNFESDAGDDYQYIGGDINGHNIIIATFPLETAYGGNSAAALASQVKKCMGNSLWFGLLVGIAAGLPNPQKDIRLGDVLICTKVIQHDMGKQTTEGFVNTSKQADSLQFLRSVFTKIDDLTEIKGHPFLQHLSRVQDVADDQGKFLFRDPGEENDVQYKEVGRREVREQRQPRNEHRTRTWYGAIGSGNTLVKSSKERDELRDLYEIVGLEMEAHGTMNTIPVGHIRGVCDYADKRKNDDWHGFAAAVAAAYAREVLCEINPRRVVNADVQWLVPFGRNKNFVGRESQLEELVAKSNPNGNKENCQRVAVTGLGGIGKTQLALETAFRIKELSHCSVFWVPAIDIASSEQAYREIGVKLGVHGIDDDKADIKLLVQRALSKKTSSWLMIIDNADDMNILYAETSRLVDYPPFNQNGSILLTTRNFEIATEFSETDVITVEEMFADEAQDLLEKSLGTKVQADERDDMRRLLQLLTNLPLAIKQAAAFMRGKKKSISTYLRVYSSSDTELIRNLTLNFEDQGRYRGYKNIRNPIAATWLITFEAITQSDLAHQYLCFMFCVAAKDIPRSLLPLASDREQEDATAVLEQYAFITPRNAGASYDMHRLVHLAGQNWLKSQETWTLWSTKSLSQVAKVFPFCDHKERHLCLQV</sequence>
<dbReference type="GO" id="GO:0043531">
    <property type="term" value="F:ADP binding"/>
    <property type="evidence" value="ECO:0007669"/>
    <property type="project" value="InterPro"/>
</dbReference>
<name>A0A9N9Q2I6_9HELO</name>
<dbReference type="Pfam" id="PF00931">
    <property type="entry name" value="NB-ARC"/>
    <property type="match status" value="1"/>
</dbReference>
<dbReference type="Pfam" id="PF01048">
    <property type="entry name" value="PNP_UDP_1"/>
    <property type="match status" value="1"/>
</dbReference>
<accession>A0A9N9Q2I6</accession>
<dbReference type="SUPFAM" id="SSF53167">
    <property type="entry name" value="Purine and uridine phosphorylases"/>
    <property type="match status" value="1"/>
</dbReference>